<dbReference type="SUPFAM" id="SSF52833">
    <property type="entry name" value="Thioredoxin-like"/>
    <property type="match status" value="1"/>
</dbReference>
<dbReference type="RefSeq" id="WP_257022310.1">
    <property type="nucleotide sequence ID" value="NZ_JACBYR010000001.1"/>
</dbReference>
<dbReference type="Pfam" id="PF01323">
    <property type="entry name" value="DSBA"/>
    <property type="match status" value="1"/>
</dbReference>
<dbReference type="InterPro" id="IPR036249">
    <property type="entry name" value="Thioredoxin-like_sf"/>
</dbReference>
<keyword evidence="2" id="KW-0413">Isomerase</keyword>
<dbReference type="Gene3D" id="3.40.30.10">
    <property type="entry name" value="Glutaredoxin"/>
    <property type="match status" value="1"/>
</dbReference>
<accession>A0A7Y9IQ27</accession>
<reference evidence="2 3" key="1">
    <citation type="submission" date="2020-07" db="EMBL/GenBank/DDBJ databases">
        <title>Genomic Encyclopedia of Type Strains, Phase IV (KMG-V): Genome sequencing to study the core and pangenomes of soil and plant-associated prokaryotes.</title>
        <authorList>
            <person name="Whitman W."/>
        </authorList>
    </citation>
    <scope>NUCLEOTIDE SEQUENCE [LARGE SCALE GENOMIC DNA]</scope>
    <source>
        <strain evidence="2 3">SAS40</strain>
    </source>
</reference>
<feature type="domain" description="DSBA-like thioredoxin" evidence="1">
    <location>
        <begin position="7"/>
        <end position="209"/>
    </location>
</feature>
<evidence type="ECO:0000259" key="1">
    <source>
        <dbReference type="Pfam" id="PF01323"/>
    </source>
</evidence>
<dbReference type="GO" id="GO:0016853">
    <property type="term" value="F:isomerase activity"/>
    <property type="evidence" value="ECO:0007669"/>
    <property type="project" value="UniProtKB-KW"/>
</dbReference>
<dbReference type="PANTHER" id="PTHR13887:SF41">
    <property type="entry name" value="THIOREDOXIN SUPERFAMILY PROTEIN"/>
    <property type="match status" value="1"/>
</dbReference>
<dbReference type="PANTHER" id="PTHR13887">
    <property type="entry name" value="GLUTATHIONE S-TRANSFERASE KAPPA"/>
    <property type="match status" value="1"/>
</dbReference>
<dbReference type="Proteomes" id="UP000542125">
    <property type="component" value="Unassembled WGS sequence"/>
</dbReference>
<name>A0A7Y9IQ27_9BURK</name>
<dbReference type="GO" id="GO:0016491">
    <property type="term" value="F:oxidoreductase activity"/>
    <property type="evidence" value="ECO:0007669"/>
    <property type="project" value="InterPro"/>
</dbReference>
<comment type="caution">
    <text evidence="2">The sequence shown here is derived from an EMBL/GenBank/DDBJ whole genome shotgun (WGS) entry which is preliminary data.</text>
</comment>
<organism evidence="2 3">
    <name type="scientific">Pigmentiphaga litoralis</name>
    <dbReference type="NCBI Taxonomy" id="516702"/>
    <lineage>
        <taxon>Bacteria</taxon>
        <taxon>Pseudomonadati</taxon>
        <taxon>Pseudomonadota</taxon>
        <taxon>Betaproteobacteria</taxon>
        <taxon>Burkholderiales</taxon>
        <taxon>Alcaligenaceae</taxon>
        <taxon>Pigmentiphaga</taxon>
    </lineage>
</organism>
<evidence type="ECO:0000313" key="2">
    <source>
        <dbReference type="EMBL" id="NYE80981.1"/>
    </source>
</evidence>
<evidence type="ECO:0000313" key="3">
    <source>
        <dbReference type="Proteomes" id="UP000542125"/>
    </source>
</evidence>
<dbReference type="EMBL" id="JACBYR010000001">
    <property type="protein sequence ID" value="NYE80981.1"/>
    <property type="molecule type" value="Genomic_DNA"/>
</dbReference>
<keyword evidence="3" id="KW-1185">Reference proteome</keyword>
<proteinExistence type="predicted"/>
<gene>
    <name evidence="2" type="ORF">FHW18_000252</name>
</gene>
<protein>
    <submittedName>
        <fullName evidence="2">Putative DsbA family dithiol-disulfide isomerase</fullName>
    </submittedName>
</protein>
<dbReference type="AlphaFoldDB" id="A0A7Y9IQ27"/>
<dbReference type="CDD" id="cd03024">
    <property type="entry name" value="DsbA_FrnE"/>
    <property type="match status" value="1"/>
</dbReference>
<dbReference type="InterPro" id="IPR001853">
    <property type="entry name" value="DSBA-like_thioredoxin_dom"/>
</dbReference>
<sequence>MSDLLDVHITYDFVCPWCWIGHHHLRSALAQTGMADRVALHFHPFELNPGLPPEGIARRDYRTRKFGSWERSQALDAQVARAGEKAGAVFAFDKMEVTPNSRLAHRLIRFAESQGNAAQRVQLHDAIYSAYFQEGRNIGSPDVLADIAEKQGYDVVAVRAFLAGNEGEAEVVAEETQAHQDGIDAVPHFRVGWNDVSGAQPPAVLAQLLMAGR</sequence>